<proteinExistence type="inferred from homology"/>
<dbReference type="Gene3D" id="3.10.580.10">
    <property type="entry name" value="CBS-domain"/>
    <property type="match status" value="1"/>
</dbReference>
<dbReference type="RefSeq" id="WP_078810776.1">
    <property type="nucleotide sequence ID" value="NZ_FUWM01000022.1"/>
</dbReference>
<evidence type="ECO:0000256" key="2">
    <source>
        <dbReference type="ARBA" id="ARBA00009749"/>
    </source>
</evidence>
<dbReference type="Proteomes" id="UP000190625">
    <property type="component" value="Unassembled WGS sequence"/>
</dbReference>
<dbReference type="Gene3D" id="1.25.60.10">
    <property type="entry name" value="MgtE N-terminal domain-like"/>
    <property type="match status" value="1"/>
</dbReference>
<organism evidence="11 12">
    <name type="scientific">Selenihalanaerobacter shriftii</name>
    <dbReference type="NCBI Taxonomy" id="142842"/>
    <lineage>
        <taxon>Bacteria</taxon>
        <taxon>Bacillati</taxon>
        <taxon>Bacillota</taxon>
        <taxon>Clostridia</taxon>
        <taxon>Halanaerobiales</taxon>
        <taxon>Halobacteroidaceae</taxon>
        <taxon>Selenihalanaerobacter</taxon>
    </lineage>
</organism>
<dbReference type="PANTHER" id="PTHR43773">
    <property type="entry name" value="MAGNESIUM TRANSPORTER MGTE"/>
    <property type="match status" value="1"/>
</dbReference>
<sequence length="452" mass="49858">MTRNKEKLIEEFNELIKSNTEKLLKHKVKELHPADLVEILEALEEEKVKKIIDLISTEKLADILAEADYETEHKLLKFLSNIRLTKVLDAMYSDDITDLLGALSIGQAKALLKLIKEEEAELIQQLLGYDEESAGGIMTTEYIAMKEEKSVKEAIQKLRDIAPDAEMIYYIYVINERKEMVGVLSMRELISASPDKQVKDLMNQKVITVDVNLDQEEVAKIISKYDLLSVPVVNQQGLLLGIITVDDIIDVIEEEATEDMYKMAGTSELGLTEESNIVLSGIIKRLPWLLILLFGDLLSGTVIRNFEGALESVVALAFFIPVLMDMGGNVGTQSLTMVVRGLATGDLSERNIKAHLFNEIKVGLILATILGSLIALIALVWQGNPMLGLVVGMAMFCTLITAVIGGTAIPFIIDSLGADPAVAAGPFITTLIDVSGLFIYFTLATIFLQRLM</sequence>
<feature type="domain" description="CBS" evidence="10">
    <location>
        <begin position="138"/>
        <end position="201"/>
    </location>
</feature>
<dbReference type="InterPro" id="IPR006668">
    <property type="entry name" value="Mg_transptr_MgtE_intracell_dom"/>
</dbReference>
<evidence type="ECO:0000256" key="3">
    <source>
        <dbReference type="ARBA" id="ARBA00022448"/>
    </source>
</evidence>
<dbReference type="GO" id="GO:0015095">
    <property type="term" value="F:magnesium ion transmembrane transporter activity"/>
    <property type="evidence" value="ECO:0007669"/>
    <property type="project" value="UniProtKB-UniRule"/>
</dbReference>
<comment type="subcellular location">
    <subcellularLocation>
        <location evidence="9">Cell membrane</location>
        <topology evidence="9">Multi-pass membrane protein</topology>
    </subcellularLocation>
    <subcellularLocation>
        <location evidence="1">Membrane</location>
        <topology evidence="1">Multi-pass membrane protein</topology>
    </subcellularLocation>
</comment>
<evidence type="ECO:0000256" key="9">
    <source>
        <dbReference type="RuleBase" id="RU362011"/>
    </source>
</evidence>
<dbReference type="GO" id="GO:0046872">
    <property type="term" value="F:metal ion binding"/>
    <property type="evidence" value="ECO:0007669"/>
    <property type="project" value="UniProtKB-KW"/>
</dbReference>
<dbReference type="OrthoDB" id="9790355at2"/>
<comment type="similarity">
    <text evidence="2 9">Belongs to the SLC41A transporter family.</text>
</comment>
<dbReference type="SMART" id="SM00116">
    <property type="entry name" value="CBS"/>
    <property type="match status" value="2"/>
</dbReference>
<dbReference type="EMBL" id="FUWM01000022">
    <property type="protein sequence ID" value="SJZ96148.1"/>
    <property type="molecule type" value="Genomic_DNA"/>
</dbReference>
<dbReference type="Pfam" id="PF03448">
    <property type="entry name" value="MgtE_N"/>
    <property type="match status" value="1"/>
</dbReference>
<evidence type="ECO:0000256" key="4">
    <source>
        <dbReference type="ARBA" id="ARBA00022692"/>
    </source>
</evidence>
<dbReference type="GO" id="GO:0005886">
    <property type="term" value="C:plasma membrane"/>
    <property type="evidence" value="ECO:0007669"/>
    <property type="project" value="UniProtKB-SubCell"/>
</dbReference>
<dbReference type="InterPro" id="IPR038076">
    <property type="entry name" value="MgtE_N_sf"/>
</dbReference>
<comment type="function">
    <text evidence="9">Acts as a magnesium transporter.</text>
</comment>
<reference evidence="12" key="1">
    <citation type="submission" date="2017-02" db="EMBL/GenBank/DDBJ databases">
        <authorList>
            <person name="Varghese N."/>
            <person name="Submissions S."/>
        </authorList>
    </citation>
    <scope>NUCLEOTIDE SEQUENCE [LARGE SCALE GENOMIC DNA]</scope>
    <source>
        <strain evidence="12">ATCC BAA-73</strain>
    </source>
</reference>
<keyword evidence="9" id="KW-1003">Cell membrane</keyword>
<feature type="domain" description="CBS" evidence="10">
    <location>
        <begin position="202"/>
        <end position="258"/>
    </location>
</feature>
<comment type="subunit">
    <text evidence="9">Homodimer.</text>
</comment>
<comment type="caution">
    <text evidence="9">Lacks conserved residue(s) required for the propagation of feature annotation.</text>
</comment>
<protein>
    <recommendedName>
        <fullName evidence="9">Magnesium transporter MgtE</fullName>
    </recommendedName>
</protein>
<keyword evidence="6 9" id="KW-1133">Transmembrane helix</keyword>
<dbReference type="PANTHER" id="PTHR43773:SF1">
    <property type="entry name" value="MAGNESIUM TRANSPORTER MGTE"/>
    <property type="match status" value="1"/>
</dbReference>
<evidence type="ECO:0000313" key="11">
    <source>
        <dbReference type="EMBL" id="SJZ96148.1"/>
    </source>
</evidence>
<keyword evidence="5 9" id="KW-0460">Magnesium</keyword>
<dbReference type="SUPFAM" id="SSF158791">
    <property type="entry name" value="MgtE N-terminal domain-like"/>
    <property type="match status" value="1"/>
</dbReference>
<evidence type="ECO:0000256" key="6">
    <source>
        <dbReference type="ARBA" id="ARBA00022989"/>
    </source>
</evidence>
<keyword evidence="7 9" id="KW-0472">Membrane</keyword>
<dbReference type="PROSITE" id="PS51371">
    <property type="entry name" value="CBS"/>
    <property type="match status" value="2"/>
</dbReference>
<dbReference type="InterPro" id="IPR006667">
    <property type="entry name" value="SLC41_membr_dom"/>
</dbReference>
<dbReference type="SMART" id="SM00924">
    <property type="entry name" value="MgtE_N"/>
    <property type="match status" value="1"/>
</dbReference>
<dbReference type="AlphaFoldDB" id="A0A1T4PYV9"/>
<evidence type="ECO:0000256" key="5">
    <source>
        <dbReference type="ARBA" id="ARBA00022842"/>
    </source>
</evidence>
<evidence type="ECO:0000256" key="7">
    <source>
        <dbReference type="ARBA" id="ARBA00023136"/>
    </source>
</evidence>
<keyword evidence="4 9" id="KW-0812">Transmembrane</keyword>
<evidence type="ECO:0000256" key="1">
    <source>
        <dbReference type="ARBA" id="ARBA00004141"/>
    </source>
</evidence>
<dbReference type="NCBIfam" id="TIGR00400">
    <property type="entry name" value="mgtE"/>
    <property type="match status" value="1"/>
</dbReference>
<keyword evidence="12" id="KW-1185">Reference proteome</keyword>
<dbReference type="InterPro" id="IPR046342">
    <property type="entry name" value="CBS_dom_sf"/>
</dbReference>
<dbReference type="Pfam" id="PF00571">
    <property type="entry name" value="CBS"/>
    <property type="match status" value="2"/>
</dbReference>
<accession>A0A1T4PYV9</accession>
<gene>
    <name evidence="11" type="ORF">SAMN02745118_02343</name>
</gene>
<dbReference type="Pfam" id="PF01769">
    <property type="entry name" value="MgtE"/>
    <property type="match status" value="1"/>
</dbReference>
<evidence type="ECO:0000259" key="10">
    <source>
        <dbReference type="PROSITE" id="PS51371"/>
    </source>
</evidence>
<dbReference type="InterPro" id="IPR006669">
    <property type="entry name" value="MgtE_transporter"/>
</dbReference>
<dbReference type="InterPro" id="IPR036739">
    <property type="entry name" value="SLC41_membr_dom_sf"/>
</dbReference>
<dbReference type="InterPro" id="IPR000644">
    <property type="entry name" value="CBS_dom"/>
</dbReference>
<dbReference type="STRING" id="142842.SAMN02745118_02343"/>
<dbReference type="SUPFAM" id="SSF161093">
    <property type="entry name" value="MgtE membrane domain-like"/>
    <property type="match status" value="1"/>
</dbReference>
<feature type="transmembrane region" description="Helical" evidence="9">
    <location>
        <begin position="388"/>
        <end position="413"/>
    </location>
</feature>
<keyword evidence="9" id="KW-0479">Metal-binding</keyword>
<evidence type="ECO:0000313" key="12">
    <source>
        <dbReference type="Proteomes" id="UP000190625"/>
    </source>
</evidence>
<dbReference type="CDD" id="cd04606">
    <property type="entry name" value="CBS_pair_Mg_transporter"/>
    <property type="match status" value="1"/>
</dbReference>
<dbReference type="SUPFAM" id="SSF54631">
    <property type="entry name" value="CBS-domain pair"/>
    <property type="match status" value="1"/>
</dbReference>
<name>A0A1T4PYV9_9FIRM</name>
<feature type="transmembrane region" description="Helical" evidence="9">
    <location>
        <begin position="360"/>
        <end position="381"/>
    </location>
</feature>
<feature type="transmembrane region" description="Helical" evidence="9">
    <location>
        <begin position="425"/>
        <end position="448"/>
    </location>
</feature>
<evidence type="ECO:0000256" key="8">
    <source>
        <dbReference type="PROSITE-ProRule" id="PRU00703"/>
    </source>
</evidence>
<dbReference type="Gene3D" id="1.10.357.20">
    <property type="entry name" value="SLC41 divalent cation transporters, integral membrane domain"/>
    <property type="match status" value="1"/>
</dbReference>
<keyword evidence="3 9" id="KW-0813">Transport</keyword>
<keyword evidence="8" id="KW-0129">CBS domain</keyword>